<sequence length="1459" mass="163504">MKILKYIGLGVLLVLLLVLLFSGVVLFVPAVQTAIVQQITTHIDQTTGAHSRVGKVSFSPLSGLTIDELLLQDPQKDTLAYVGELQVAWDFSGLVQSEKTIEKIRLDSVIAHVDMSKEQPNYQYLMDAFGVVEDPNAPVDTTASTLRLALDDIAFSRLWLDFEDSTTAVNAYWHEGQVKAVKVNLADEIYRIASVDSDSLNAHVVMIPSDSVAQAPEPTDSTNTDSPSRLQFYLGHLGLKRHMITYATHRGNLRKGTVFDPDNIGIQQLELSVDSIGYRSEEMYAKLNGLSFYEHNGFHMKKLSSRLRMKGEDLYLIALAFRSDDSKMDLDAHLRYKGVERGKLAQNIFDLKLEDFYLGAHDINYWGAKTAGLRLTPEDYIQGYGTSDIKGGKGKIFLQLNTSRESQLTLNGAFKTHNGAPRLYMDSLLVKSHFKEATWLMTEQEWNANPHPDSIYIATHGWLDEHGVSVNGQVNSDWGKMSLVADLLNIDDLPRLKYDADLKFDDFRVQRIVGEQVPDHLNGHITAHGQGTEFPQLTTAFTIEHFGFDYLQKSYRGIEGNGQWKDGIFEINIDSELSDLPLMVKADGHYGDQIDVQWKIHLDPLDLSNFGVMDQMFKLGFNSDGKAKMVGEKINVDGNIDDLSIQQKTVDTGFDHLSIQAYYDGDSVHTDVSGDPLDLHMEGVVDPDKWQNYFKTLATGTLDKARDRNIIPWISLKVNWKKHDLYTSGLIPGLLNLERGGLLFVWDDRQSKFNLKIDMPELKMDSLQVYGFNGAILNDSTERESKELGFKVQLDSAFLADGSRVQTLWDGQIFADSLVSKINVRYNNDTIKTGFDCYRDLLKVDDKKAGFAFENLQYNKMLIGNIFLDVISQKPEIYDAKLLIKGKQRLKGEAHIDLNKSPLYAKGFIDLDTVDLHTYQPMMKSTLDSLSGIIQGKVDFEYKNEKPIVDGALNFIDVFTRLKEYPMDLLLKNESVKLTKSAVIFKHFGLTDHNGKRLELKGDIGLTDNYPMDLKIEADPFLALDAPKTKQAQAFGQLNISTDLSIQGSAFEPKIEGEFNVLDKTDLFVRTPESQGAPSGHDKVIRFVKPDEELEQMLTEAVEDSLDMGFLGPEVHMSIGIDPKAKFTVLVDEYSGDRLEISGRSDLSLNYLPNGTTGLNGNFEVESGFYQLSFYGLVKKRFDFVKGSRITFTGTPESGLLDLTARYNISTAPYPIMVQRIDLGAAGQEKALKKKQNFYIDINIGNQIADPKISFSLGMPERDQGIFSGDVYARITEINRDEVLRNKQAVAVLITNSFLPDENASGGGNVMENVARSSVSQLVESSLNRLSNNLVKGVDINFAIDNYGDDLASSATEVGLNVSKSLYNDRLQVSVGGNMTLDNEQQSGSSQINEDIEIEYMLTQDGRYRLRGFRYRDNDDLLTQDLLTQGLSIVFSKDYNGVLKLFGKDNDKEKKNDQK</sequence>
<gene>
    <name evidence="6" type="ORF">PEPS_31690</name>
</gene>
<protein>
    <recommendedName>
        <fullName evidence="5">Translocation and assembly module TamB C-terminal domain-containing protein</fullName>
    </recommendedName>
</protein>
<dbReference type="InterPro" id="IPR007452">
    <property type="entry name" value="TamB_C"/>
</dbReference>
<evidence type="ECO:0000313" key="7">
    <source>
        <dbReference type="Proteomes" id="UP001354989"/>
    </source>
</evidence>
<evidence type="ECO:0000256" key="2">
    <source>
        <dbReference type="ARBA" id="ARBA00022692"/>
    </source>
</evidence>
<dbReference type="PANTHER" id="PTHR36985:SF1">
    <property type="entry name" value="TRANSLOCATION AND ASSEMBLY MODULE SUBUNIT TAMB"/>
    <property type="match status" value="1"/>
</dbReference>
<keyword evidence="6" id="KW-0614">Plasmid</keyword>
<name>A0ABN6LCH7_9BACT</name>
<accession>A0ABN6LCH7</accession>
<feature type="domain" description="Translocation and assembly module TamB C-terminal" evidence="5">
    <location>
        <begin position="991"/>
        <end position="1438"/>
    </location>
</feature>
<keyword evidence="4" id="KW-0472">Membrane</keyword>
<keyword evidence="7" id="KW-1185">Reference proteome</keyword>
<evidence type="ECO:0000256" key="1">
    <source>
        <dbReference type="ARBA" id="ARBA00004167"/>
    </source>
</evidence>
<dbReference type="PANTHER" id="PTHR36985">
    <property type="entry name" value="TRANSLOCATION AND ASSEMBLY MODULE SUBUNIT TAMB"/>
    <property type="match status" value="1"/>
</dbReference>
<comment type="subcellular location">
    <subcellularLocation>
        <location evidence="1">Membrane</location>
        <topology evidence="1">Single-pass membrane protein</topology>
    </subcellularLocation>
</comment>
<proteinExistence type="predicted"/>
<evidence type="ECO:0000259" key="5">
    <source>
        <dbReference type="Pfam" id="PF04357"/>
    </source>
</evidence>
<keyword evidence="3" id="KW-1133">Transmembrane helix</keyword>
<dbReference type="RefSeq" id="WP_338398131.1">
    <property type="nucleotide sequence ID" value="NZ_AP025293.1"/>
</dbReference>
<dbReference type="EMBL" id="AP025293">
    <property type="protein sequence ID" value="BDD00889.1"/>
    <property type="molecule type" value="Genomic_DNA"/>
</dbReference>
<geneLocation type="plasmid" evidence="6 7">
    <name>pPP1</name>
</geneLocation>
<evidence type="ECO:0000256" key="3">
    <source>
        <dbReference type="ARBA" id="ARBA00022989"/>
    </source>
</evidence>
<evidence type="ECO:0000256" key="4">
    <source>
        <dbReference type="ARBA" id="ARBA00023136"/>
    </source>
</evidence>
<organism evidence="6 7">
    <name type="scientific">Persicobacter psychrovividus</name>
    <dbReference type="NCBI Taxonomy" id="387638"/>
    <lineage>
        <taxon>Bacteria</taxon>
        <taxon>Pseudomonadati</taxon>
        <taxon>Bacteroidota</taxon>
        <taxon>Cytophagia</taxon>
        <taxon>Cytophagales</taxon>
        <taxon>Persicobacteraceae</taxon>
        <taxon>Persicobacter</taxon>
    </lineage>
</organism>
<dbReference type="Proteomes" id="UP001354989">
    <property type="component" value="Plasmid pPP1"/>
</dbReference>
<reference evidence="6 7" key="1">
    <citation type="submission" date="2021-12" db="EMBL/GenBank/DDBJ databases">
        <title>Genome sequencing of bacteria with rrn-lacking chromosome and rrn-plasmid.</title>
        <authorList>
            <person name="Anda M."/>
            <person name="Iwasaki W."/>
        </authorList>
    </citation>
    <scope>NUCLEOTIDE SEQUENCE [LARGE SCALE GENOMIC DNA]</scope>
    <source>
        <strain evidence="6 7">NBRC 101262</strain>
        <plasmid evidence="6 7">pPP1</plasmid>
    </source>
</reference>
<keyword evidence="2" id="KW-0812">Transmembrane</keyword>
<evidence type="ECO:0000313" key="6">
    <source>
        <dbReference type="EMBL" id="BDD00889.1"/>
    </source>
</evidence>
<dbReference type="Pfam" id="PF04357">
    <property type="entry name" value="TamB"/>
    <property type="match status" value="1"/>
</dbReference>